<keyword evidence="4 9" id="KW-0812">Transmembrane</keyword>
<comment type="caution">
    <text evidence="10">The sequence shown here is derived from an EMBL/GenBank/DDBJ whole genome shotgun (WGS) entry which is preliminary data.</text>
</comment>
<keyword evidence="6" id="KW-0653">Protein transport</keyword>
<keyword evidence="11" id="KW-1185">Reference proteome</keyword>
<dbReference type="InterPro" id="IPR004813">
    <property type="entry name" value="OPT"/>
</dbReference>
<keyword evidence="5" id="KW-0571">Peptide transport</keyword>
<comment type="similarity">
    <text evidence="2">Belongs to the oligopeptide OPT transporter family.</text>
</comment>
<organism evidence="10 11">
    <name type="scientific">Pyrrhoderma noxium</name>
    <dbReference type="NCBI Taxonomy" id="2282107"/>
    <lineage>
        <taxon>Eukaryota</taxon>
        <taxon>Fungi</taxon>
        <taxon>Dikarya</taxon>
        <taxon>Basidiomycota</taxon>
        <taxon>Agaricomycotina</taxon>
        <taxon>Agaricomycetes</taxon>
        <taxon>Hymenochaetales</taxon>
        <taxon>Hymenochaetaceae</taxon>
        <taxon>Pyrrhoderma</taxon>
    </lineage>
</organism>
<evidence type="ECO:0000256" key="1">
    <source>
        <dbReference type="ARBA" id="ARBA00004141"/>
    </source>
</evidence>
<feature type="transmembrane region" description="Helical" evidence="9">
    <location>
        <begin position="398"/>
        <end position="418"/>
    </location>
</feature>
<accession>A0A286UK32</accession>
<reference evidence="10 11" key="1">
    <citation type="journal article" date="2017" name="Mol. Ecol.">
        <title>Comparative and population genomic landscape of Phellinus noxius: A hypervariable fungus causing root rot in trees.</title>
        <authorList>
            <person name="Chung C.L."/>
            <person name="Lee T.J."/>
            <person name="Akiba M."/>
            <person name="Lee H.H."/>
            <person name="Kuo T.H."/>
            <person name="Liu D."/>
            <person name="Ke H.M."/>
            <person name="Yokoi T."/>
            <person name="Roa M.B."/>
            <person name="Lu M.J."/>
            <person name="Chang Y.Y."/>
            <person name="Ann P.J."/>
            <person name="Tsai J.N."/>
            <person name="Chen C.Y."/>
            <person name="Tzean S.S."/>
            <person name="Ota Y."/>
            <person name="Hattori T."/>
            <person name="Sahashi N."/>
            <person name="Liou R.F."/>
            <person name="Kikuchi T."/>
            <person name="Tsai I.J."/>
        </authorList>
    </citation>
    <scope>NUCLEOTIDE SEQUENCE [LARGE SCALE GENOMIC DNA]</scope>
    <source>
        <strain evidence="10 11">FFPRI411160</strain>
    </source>
</reference>
<dbReference type="NCBIfam" id="TIGR00728">
    <property type="entry name" value="OPT_sfam"/>
    <property type="match status" value="1"/>
</dbReference>
<keyword evidence="8 9" id="KW-0472">Membrane</keyword>
<evidence type="ECO:0000256" key="6">
    <source>
        <dbReference type="ARBA" id="ARBA00022927"/>
    </source>
</evidence>
<feature type="transmembrane region" description="Helical" evidence="9">
    <location>
        <begin position="101"/>
        <end position="128"/>
    </location>
</feature>
<dbReference type="Proteomes" id="UP000217199">
    <property type="component" value="Unassembled WGS sequence"/>
</dbReference>
<evidence type="ECO:0000313" key="10">
    <source>
        <dbReference type="EMBL" id="PAV19981.1"/>
    </source>
</evidence>
<dbReference type="PANTHER" id="PTHR22601">
    <property type="entry name" value="ISP4 LIKE PROTEIN"/>
    <property type="match status" value="1"/>
</dbReference>
<gene>
    <name evidence="10" type="ORF">PNOK_0491500</name>
</gene>
<feature type="transmembrane region" description="Helical" evidence="9">
    <location>
        <begin position="369"/>
        <end position="386"/>
    </location>
</feature>
<dbReference type="GO" id="GO:0016020">
    <property type="term" value="C:membrane"/>
    <property type="evidence" value="ECO:0007669"/>
    <property type="project" value="UniProtKB-SubCell"/>
</dbReference>
<evidence type="ECO:0000313" key="11">
    <source>
        <dbReference type="Proteomes" id="UP000217199"/>
    </source>
</evidence>
<evidence type="ECO:0000256" key="2">
    <source>
        <dbReference type="ARBA" id="ARBA00008807"/>
    </source>
</evidence>
<comment type="subcellular location">
    <subcellularLocation>
        <location evidence="1">Membrane</location>
        <topology evidence="1">Multi-pass membrane protein</topology>
    </subcellularLocation>
</comment>
<name>A0A286UK32_9AGAM</name>
<dbReference type="EMBL" id="NBII01000004">
    <property type="protein sequence ID" value="PAV19981.1"/>
    <property type="molecule type" value="Genomic_DNA"/>
</dbReference>
<dbReference type="OrthoDB" id="9986677at2759"/>
<evidence type="ECO:0000256" key="5">
    <source>
        <dbReference type="ARBA" id="ARBA00022856"/>
    </source>
</evidence>
<dbReference type="Pfam" id="PF03169">
    <property type="entry name" value="OPT"/>
    <property type="match status" value="1"/>
</dbReference>
<keyword evidence="3" id="KW-0813">Transport</keyword>
<feature type="transmembrane region" description="Helical" evidence="9">
    <location>
        <begin position="187"/>
        <end position="207"/>
    </location>
</feature>
<proteinExistence type="inferred from homology"/>
<evidence type="ECO:0000256" key="9">
    <source>
        <dbReference type="SAM" id="Phobius"/>
    </source>
</evidence>
<dbReference type="GO" id="GO:0035673">
    <property type="term" value="F:oligopeptide transmembrane transporter activity"/>
    <property type="evidence" value="ECO:0007669"/>
    <property type="project" value="InterPro"/>
</dbReference>
<sequence>MFGYASGLGMSILTFDWAQIAYIGSPLATPWWAAANITVGFVIFYWILTPILYFKNVWNSQYMPIMSRMSYDNQGNFYDVQRILTPDATLDVDAYKSYSPLYLPTAFAVSYGLSFASITATIMHTILYTHKSLISRVKGGIGERPDIHARLMANYRQVPDYWYAAIFLSMFAFGVVSVEVWPTQMPVWALVIALLLALCYTIPVGIIQAITNQQIAINVIAELIAGYAVPGRPISMMLFKTYAYIGMTQALRFTSDFKLGHYMKIPPRAMFWCQVVATVVAGTVQLAVQSWMFSNIPDMCAQHQVNGFICPDSEVFYTASIVWGVIGPSNQFSRGQTYYRIITFPNHLLRYINVPLILGGTNLIPPATAANYVPWALVGFIFQYVVRRRHFSWWAKYNYVLSAALDSSVALGSLLIFFCLQFPRNNAIGANSIQTWWGNNVYKDTADWESRPIRAVEAGMTFGPKQW</sequence>
<evidence type="ECO:0000256" key="8">
    <source>
        <dbReference type="ARBA" id="ARBA00023136"/>
    </source>
</evidence>
<dbReference type="InterPro" id="IPR004648">
    <property type="entry name" value="Oligpept_transpt"/>
</dbReference>
<dbReference type="InParanoid" id="A0A286UK32"/>
<protein>
    <submittedName>
        <fullName evidence="10">OPT oligopeptide transporter</fullName>
    </submittedName>
</protein>
<dbReference type="NCBIfam" id="TIGR00727">
    <property type="entry name" value="ISP4_OPT"/>
    <property type="match status" value="1"/>
</dbReference>
<dbReference type="AlphaFoldDB" id="A0A286UK32"/>
<feature type="transmembrane region" description="Helical" evidence="9">
    <location>
        <begin position="269"/>
        <end position="288"/>
    </location>
</feature>
<evidence type="ECO:0000256" key="4">
    <source>
        <dbReference type="ARBA" id="ARBA00022692"/>
    </source>
</evidence>
<keyword evidence="7 9" id="KW-1133">Transmembrane helix</keyword>
<evidence type="ECO:0000256" key="7">
    <source>
        <dbReference type="ARBA" id="ARBA00022989"/>
    </source>
</evidence>
<dbReference type="GO" id="GO:0015031">
    <property type="term" value="P:protein transport"/>
    <property type="evidence" value="ECO:0007669"/>
    <property type="project" value="UniProtKB-KW"/>
</dbReference>
<feature type="transmembrane region" description="Helical" evidence="9">
    <location>
        <begin position="161"/>
        <end position="181"/>
    </location>
</feature>
<evidence type="ECO:0000256" key="3">
    <source>
        <dbReference type="ARBA" id="ARBA00022448"/>
    </source>
</evidence>
<feature type="transmembrane region" description="Helical" evidence="9">
    <location>
        <begin position="31"/>
        <end position="54"/>
    </location>
</feature>